<organism evidence="1">
    <name type="scientific">Oryza meridionalis</name>
    <dbReference type="NCBI Taxonomy" id="40149"/>
    <lineage>
        <taxon>Eukaryota</taxon>
        <taxon>Viridiplantae</taxon>
        <taxon>Streptophyta</taxon>
        <taxon>Embryophyta</taxon>
        <taxon>Tracheophyta</taxon>
        <taxon>Spermatophyta</taxon>
        <taxon>Magnoliopsida</taxon>
        <taxon>Liliopsida</taxon>
        <taxon>Poales</taxon>
        <taxon>Poaceae</taxon>
        <taxon>BOP clade</taxon>
        <taxon>Oryzoideae</taxon>
        <taxon>Oryzeae</taxon>
        <taxon>Oryzinae</taxon>
        <taxon>Oryza</taxon>
    </lineage>
</organism>
<reference evidence="1" key="2">
    <citation type="submission" date="2018-05" db="EMBL/GenBank/DDBJ databases">
        <title>OmerRS3 (Oryza meridionalis Reference Sequence Version 3).</title>
        <authorList>
            <person name="Zhang J."/>
            <person name="Kudrna D."/>
            <person name="Lee S."/>
            <person name="Talag J."/>
            <person name="Welchert J."/>
            <person name="Wing R.A."/>
        </authorList>
    </citation>
    <scope>NUCLEOTIDE SEQUENCE [LARGE SCALE GENOMIC DNA]</scope>
    <source>
        <strain evidence="1">cv. OR44</strain>
    </source>
</reference>
<proteinExistence type="predicted"/>
<keyword evidence="2" id="KW-1185">Reference proteome</keyword>
<sequence>MGLTDIGVKPSSRRNRLLLHGPTAAAARRRLASAGGQCLARLAAAIGGADLRASFVAEVHRILPRIRVDMLPVNGKGKAPSMVNISMGRWPVAPFQSSSVHAPL</sequence>
<name>A0A0E0CX90_9ORYZ</name>
<dbReference type="Proteomes" id="UP000008021">
    <property type="component" value="Chromosome 3"/>
</dbReference>
<protein>
    <submittedName>
        <fullName evidence="1">Uncharacterized protein</fullName>
    </submittedName>
</protein>
<dbReference type="EnsemblPlants" id="OMERI03G08090.2">
    <property type="protein sequence ID" value="OMERI03G08090.2"/>
    <property type="gene ID" value="OMERI03G08090"/>
</dbReference>
<accession>A0A0E0CX90</accession>
<evidence type="ECO:0000313" key="1">
    <source>
        <dbReference type="EnsemblPlants" id="OMERI03G08090.2"/>
    </source>
</evidence>
<reference evidence="1" key="1">
    <citation type="submission" date="2015-04" db="UniProtKB">
        <authorList>
            <consortium name="EnsemblPlants"/>
        </authorList>
    </citation>
    <scope>IDENTIFICATION</scope>
</reference>
<dbReference type="AlphaFoldDB" id="A0A0E0CX90"/>
<dbReference type="Gramene" id="OMERI03G08090.2">
    <property type="protein sequence ID" value="OMERI03G08090.2"/>
    <property type="gene ID" value="OMERI03G08090"/>
</dbReference>
<evidence type="ECO:0000313" key="2">
    <source>
        <dbReference type="Proteomes" id="UP000008021"/>
    </source>
</evidence>